<dbReference type="Pfam" id="PF00034">
    <property type="entry name" value="Cytochrom_C"/>
    <property type="match status" value="1"/>
</dbReference>
<gene>
    <name evidence="9" type="ORF">KEF85_10410</name>
</gene>
<keyword evidence="7" id="KW-0732">Signal</keyword>
<keyword evidence="4" id="KW-0249">Electron transport</keyword>
<keyword evidence="10" id="KW-1185">Reference proteome</keyword>
<dbReference type="PROSITE" id="PS51007">
    <property type="entry name" value="CYTC"/>
    <property type="match status" value="1"/>
</dbReference>
<feature type="chain" id="PRO_5036709761" evidence="7">
    <location>
        <begin position="24"/>
        <end position="189"/>
    </location>
</feature>
<dbReference type="KEGG" id="mpad:KEF85_10410"/>
<dbReference type="InterPro" id="IPR009056">
    <property type="entry name" value="Cyt_c-like_dom"/>
</dbReference>
<dbReference type="PRINTS" id="PR00605">
    <property type="entry name" value="CYTCHROMECIC"/>
</dbReference>
<dbReference type="InterPro" id="IPR036909">
    <property type="entry name" value="Cyt_c-like_dom_sf"/>
</dbReference>
<keyword evidence="3 6" id="KW-0479">Metal-binding</keyword>
<dbReference type="InterPro" id="IPR050597">
    <property type="entry name" value="Cytochrome_c_Oxidase_Subunit"/>
</dbReference>
<evidence type="ECO:0000256" key="4">
    <source>
        <dbReference type="ARBA" id="ARBA00022982"/>
    </source>
</evidence>
<dbReference type="GO" id="GO:0005506">
    <property type="term" value="F:iron ion binding"/>
    <property type="evidence" value="ECO:0007669"/>
    <property type="project" value="InterPro"/>
</dbReference>
<dbReference type="InterPro" id="IPR008168">
    <property type="entry name" value="Cyt_C_IC"/>
</dbReference>
<sequence>MNIKNYKISFIILLYLFSFAGHAADISAGKSRAVACQACHGADGNSTIPLHPSLAGQTSAYLETQLQHFKSGARINPTMQAQAAVLSDADIQNLAAYYAGLPAKSSGGEVNLAKQGQGKATMCMGCHGEKLSGRGQFPSLAGQQAAYLSKQLHDFKSGNRKAGAMNAFAQSLSDEDISTLSAYLANLNH</sequence>
<dbReference type="EMBL" id="CP073754">
    <property type="protein sequence ID" value="QWF69784.1"/>
    <property type="molecule type" value="Genomic_DNA"/>
</dbReference>
<dbReference type="Pfam" id="PF13442">
    <property type="entry name" value="Cytochrome_CBB3"/>
    <property type="match status" value="1"/>
</dbReference>
<dbReference type="RefSeq" id="WP_215580239.1">
    <property type="nucleotide sequence ID" value="NZ_CP073754.1"/>
</dbReference>
<evidence type="ECO:0000313" key="9">
    <source>
        <dbReference type="EMBL" id="QWF69784.1"/>
    </source>
</evidence>
<dbReference type="Proteomes" id="UP000676649">
    <property type="component" value="Chromosome"/>
</dbReference>
<dbReference type="GO" id="GO:0009055">
    <property type="term" value="F:electron transfer activity"/>
    <property type="evidence" value="ECO:0007669"/>
    <property type="project" value="InterPro"/>
</dbReference>
<protein>
    <submittedName>
        <fullName evidence="9">Cytochrome c4</fullName>
    </submittedName>
</protein>
<evidence type="ECO:0000256" key="7">
    <source>
        <dbReference type="SAM" id="SignalP"/>
    </source>
</evidence>
<evidence type="ECO:0000259" key="8">
    <source>
        <dbReference type="PROSITE" id="PS51007"/>
    </source>
</evidence>
<dbReference type="Gene3D" id="1.10.760.10">
    <property type="entry name" value="Cytochrome c-like domain"/>
    <property type="match status" value="2"/>
</dbReference>
<feature type="signal peptide" evidence="7">
    <location>
        <begin position="1"/>
        <end position="23"/>
    </location>
</feature>
<feature type="domain" description="Cytochrome c" evidence="8">
    <location>
        <begin position="24"/>
        <end position="188"/>
    </location>
</feature>
<reference evidence="9" key="1">
    <citation type="submission" date="2021-04" db="EMBL/GenBank/DDBJ databases">
        <title>Draft genome sequence data of methanotrophic Methylovulum sp. strain S1L and Methylomonas sp. strain S2AM isolated from boreal lake water columns.</title>
        <authorList>
            <person name="Rissanen A.J."/>
            <person name="Mangayil R."/>
            <person name="Svenning M.M."/>
            <person name="Khanongnuch R."/>
        </authorList>
    </citation>
    <scope>NUCLEOTIDE SEQUENCE</scope>
    <source>
        <strain evidence="9">S2AM</strain>
    </source>
</reference>
<evidence type="ECO:0000256" key="1">
    <source>
        <dbReference type="ARBA" id="ARBA00022448"/>
    </source>
</evidence>
<evidence type="ECO:0000256" key="3">
    <source>
        <dbReference type="ARBA" id="ARBA00022723"/>
    </source>
</evidence>
<evidence type="ECO:0000256" key="5">
    <source>
        <dbReference type="ARBA" id="ARBA00023004"/>
    </source>
</evidence>
<dbReference type="PANTHER" id="PTHR33751">
    <property type="entry name" value="CBB3-TYPE CYTOCHROME C OXIDASE SUBUNIT FIXP"/>
    <property type="match status" value="1"/>
</dbReference>
<keyword evidence="2 6" id="KW-0349">Heme</keyword>
<keyword evidence="1" id="KW-0813">Transport</keyword>
<keyword evidence="5 6" id="KW-0408">Iron</keyword>
<name>A0A975R922_9GAMM</name>
<dbReference type="AlphaFoldDB" id="A0A975R922"/>
<evidence type="ECO:0000313" key="10">
    <source>
        <dbReference type="Proteomes" id="UP000676649"/>
    </source>
</evidence>
<dbReference type="SUPFAM" id="SSF46626">
    <property type="entry name" value="Cytochrome c"/>
    <property type="match status" value="2"/>
</dbReference>
<organism evidence="9 10">
    <name type="scientific">Methylomonas paludis</name>
    <dbReference type="NCBI Taxonomy" id="1173101"/>
    <lineage>
        <taxon>Bacteria</taxon>
        <taxon>Pseudomonadati</taxon>
        <taxon>Pseudomonadota</taxon>
        <taxon>Gammaproteobacteria</taxon>
        <taxon>Methylococcales</taxon>
        <taxon>Methylococcaceae</taxon>
        <taxon>Methylomonas</taxon>
    </lineage>
</organism>
<evidence type="ECO:0000256" key="6">
    <source>
        <dbReference type="PROSITE-ProRule" id="PRU00433"/>
    </source>
</evidence>
<dbReference type="GO" id="GO:0020037">
    <property type="term" value="F:heme binding"/>
    <property type="evidence" value="ECO:0007669"/>
    <property type="project" value="InterPro"/>
</dbReference>
<dbReference type="PANTHER" id="PTHR33751:SF9">
    <property type="entry name" value="CYTOCHROME C4"/>
    <property type="match status" value="1"/>
</dbReference>
<accession>A0A975R922</accession>
<evidence type="ECO:0000256" key="2">
    <source>
        <dbReference type="ARBA" id="ARBA00022617"/>
    </source>
</evidence>
<proteinExistence type="predicted"/>